<keyword evidence="2" id="KW-1185">Reference proteome</keyword>
<dbReference type="RefSeq" id="WP_142527924.1">
    <property type="nucleotide sequence ID" value="NZ_CBCSJO010000001.1"/>
</dbReference>
<reference evidence="1 2" key="1">
    <citation type="submission" date="2017-05" db="EMBL/GenBank/DDBJ databases">
        <authorList>
            <person name="Varghese N."/>
            <person name="Submissions S."/>
        </authorList>
    </citation>
    <scope>NUCLEOTIDE SEQUENCE [LARGE SCALE GENOMIC DNA]</scope>
    <source>
        <strain evidence="1 2">DSM 19036</strain>
    </source>
</reference>
<dbReference type="AlphaFoldDB" id="A0A521CUR7"/>
<dbReference type="OrthoDB" id="9844459at2"/>
<sequence>MVLNKEKIKLNKVLSSLTDVNSFNEPNLLIVNEGFIEYAKIIRVLFKISPNVFANLYNYDLAEIRGHKRLLKEDFADEAQQAQFSLYRDSLVHATESAIEYITDYVLL</sequence>
<protein>
    <submittedName>
        <fullName evidence="1">Uncharacterized protein</fullName>
    </submittedName>
</protein>
<dbReference type="EMBL" id="FXTN01000004">
    <property type="protein sequence ID" value="SMO63165.1"/>
    <property type="molecule type" value="Genomic_DNA"/>
</dbReference>
<accession>A0A521CUR7</accession>
<proteinExistence type="predicted"/>
<evidence type="ECO:0000313" key="2">
    <source>
        <dbReference type="Proteomes" id="UP000320300"/>
    </source>
</evidence>
<organism evidence="1 2">
    <name type="scientific">Pedobacter westerhofensis</name>
    <dbReference type="NCBI Taxonomy" id="425512"/>
    <lineage>
        <taxon>Bacteria</taxon>
        <taxon>Pseudomonadati</taxon>
        <taxon>Bacteroidota</taxon>
        <taxon>Sphingobacteriia</taxon>
        <taxon>Sphingobacteriales</taxon>
        <taxon>Sphingobacteriaceae</taxon>
        <taxon>Pedobacter</taxon>
    </lineage>
</organism>
<name>A0A521CUR7_9SPHI</name>
<gene>
    <name evidence="1" type="ORF">SAMN06265348_104224</name>
</gene>
<evidence type="ECO:0000313" key="1">
    <source>
        <dbReference type="EMBL" id="SMO63165.1"/>
    </source>
</evidence>
<dbReference type="Proteomes" id="UP000320300">
    <property type="component" value="Unassembled WGS sequence"/>
</dbReference>